<gene>
    <name evidence="5" type="ORF">AMATHDRAFT_1791</name>
</gene>
<comment type="similarity">
    <text evidence="2">Belongs to the THOC5 family.</text>
</comment>
<dbReference type="AlphaFoldDB" id="A0A2A9NXX4"/>
<accession>A0A2A9NXX4</accession>
<dbReference type="EMBL" id="KZ301977">
    <property type="protein sequence ID" value="PFH52740.1"/>
    <property type="molecule type" value="Genomic_DNA"/>
</dbReference>
<dbReference type="PANTHER" id="PTHR13375">
    <property type="entry name" value="FMS INTERACTING PROTEIN"/>
    <property type="match status" value="1"/>
</dbReference>
<name>A0A2A9NXX4_9AGAR</name>
<dbReference type="OrthoDB" id="20582at2759"/>
<dbReference type="Proteomes" id="UP000242287">
    <property type="component" value="Unassembled WGS sequence"/>
</dbReference>
<dbReference type="GO" id="GO:0000445">
    <property type="term" value="C:THO complex part of transcription export complex"/>
    <property type="evidence" value="ECO:0007669"/>
    <property type="project" value="TreeGrafter"/>
</dbReference>
<evidence type="ECO:0008006" key="7">
    <source>
        <dbReference type="Google" id="ProtNLM"/>
    </source>
</evidence>
<evidence type="ECO:0000256" key="4">
    <source>
        <dbReference type="SAM" id="Coils"/>
    </source>
</evidence>
<keyword evidence="3" id="KW-0539">Nucleus</keyword>
<dbReference type="Pfam" id="PF09766">
    <property type="entry name" value="FmiP_Thoc5"/>
    <property type="match status" value="1"/>
</dbReference>
<keyword evidence="4" id="KW-0175">Coiled coil</keyword>
<dbReference type="InterPro" id="IPR019163">
    <property type="entry name" value="THO_Thoc5"/>
</dbReference>
<comment type="subcellular location">
    <subcellularLocation>
        <location evidence="1">Nucleus</location>
    </subcellularLocation>
</comment>
<feature type="coiled-coil region" evidence="4">
    <location>
        <begin position="144"/>
        <end position="199"/>
    </location>
</feature>
<organism evidence="5 6">
    <name type="scientific">Amanita thiersii Skay4041</name>
    <dbReference type="NCBI Taxonomy" id="703135"/>
    <lineage>
        <taxon>Eukaryota</taxon>
        <taxon>Fungi</taxon>
        <taxon>Dikarya</taxon>
        <taxon>Basidiomycota</taxon>
        <taxon>Agaricomycotina</taxon>
        <taxon>Agaricomycetes</taxon>
        <taxon>Agaricomycetidae</taxon>
        <taxon>Agaricales</taxon>
        <taxon>Pluteineae</taxon>
        <taxon>Amanitaceae</taxon>
        <taxon>Amanita</taxon>
    </lineage>
</organism>
<dbReference type="GO" id="GO:0003729">
    <property type="term" value="F:mRNA binding"/>
    <property type="evidence" value="ECO:0007669"/>
    <property type="project" value="TreeGrafter"/>
</dbReference>
<evidence type="ECO:0000256" key="3">
    <source>
        <dbReference type="ARBA" id="ARBA00023242"/>
    </source>
</evidence>
<proteinExistence type="inferred from homology"/>
<sequence length="218" mass="25265">MAFPNDTQIQSPSFPPNPDAVIEKLRELVSKNYVQEDTSAMHIRAMALIGQLKSLNRAANLATRIQKDATAAARHEMDQSHLELQNLLYEKRHLEREIEKCRQFASIYQDVPLYTLEQFKSLAPEEARTDDVLSDEHQLMLNRLSFELAERQRLDQKRKELIQQKEELLKESKVKLVTMDNVKSQIDMLMKTASDIQKKVDELVLPLTASEHKMDSYT</sequence>
<evidence type="ECO:0000256" key="1">
    <source>
        <dbReference type="ARBA" id="ARBA00004123"/>
    </source>
</evidence>
<protein>
    <recommendedName>
        <fullName evidence="7">Fms interacting protein</fullName>
    </recommendedName>
</protein>
<dbReference type="STRING" id="703135.A0A2A9NXX4"/>
<dbReference type="GO" id="GO:0006406">
    <property type="term" value="P:mRNA export from nucleus"/>
    <property type="evidence" value="ECO:0007669"/>
    <property type="project" value="TreeGrafter"/>
</dbReference>
<reference evidence="5 6" key="1">
    <citation type="submission" date="2014-02" db="EMBL/GenBank/DDBJ databases">
        <title>Transposable element dynamics among asymbiotic and ectomycorrhizal Amanita fungi.</title>
        <authorList>
            <consortium name="DOE Joint Genome Institute"/>
            <person name="Hess J."/>
            <person name="Skrede I."/>
            <person name="Wolfe B."/>
            <person name="LaButti K."/>
            <person name="Ohm R.A."/>
            <person name="Grigoriev I.V."/>
            <person name="Pringle A."/>
        </authorList>
    </citation>
    <scope>NUCLEOTIDE SEQUENCE [LARGE SCALE GENOMIC DNA]</scope>
    <source>
        <strain evidence="5 6">SKay4041</strain>
    </source>
</reference>
<evidence type="ECO:0000313" key="5">
    <source>
        <dbReference type="EMBL" id="PFH52740.1"/>
    </source>
</evidence>
<dbReference type="PANTHER" id="PTHR13375:SF3">
    <property type="entry name" value="THO COMPLEX SUBUNIT 5 HOMOLOG"/>
    <property type="match status" value="1"/>
</dbReference>
<evidence type="ECO:0000313" key="6">
    <source>
        <dbReference type="Proteomes" id="UP000242287"/>
    </source>
</evidence>
<evidence type="ECO:0000256" key="2">
    <source>
        <dbReference type="ARBA" id="ARBA00008044"/>
    </source>
</evidence>
<keyword evidence="6" id="KW-1185">Reference proteome</keyword>